<gene>
    <name evidence="2" type="ORF">QQZ08_005687</name>
</gene>
<evidence type="ECO:0000313" key="3">
    <source>
        <dbReference type="Proteomes" id="UP001498421"/>
    </source>
</evidence>
<sequence>MTCGFFIICVPCIPKILKEKGVLRTIKRAFGVKATTANPNSHSDSYGKGAPLTSASVKSYYKLDEEGVPMKTLQGCESTEHLRDRPAEDAAGITRTTRIMVTQASRSTSDDGTNAMYMGPKNVWAR</sequence>
<dbReference type="EMBL" id="JAZAVK010000049">
    <property type="protein sequence ID" value="KAK7427749.1"/>
    <property type="molecule type" value="Genomic_DNA"/>
</dbReference>
<organism evidence="2 3">
    <name type="scientific">Neonectria magnoliae</name>
    <dbReference type="NCBI Taxonomy" id="2732573"/>
    <lineage>
        <taxon>Eukaryota</taxon>
        <taxon>Fungi</taxon>
        <taxon>Dikarya</taxon>
        <taxon>Ascomycota</taxon>
        <taxon>Pezizomycotina</taxon>
        <taxon>Sordariomycetes</taxon>
        <taxon>Hypocreomycetidae</taxon>
        <taxon>Hypocreales</taxon>
        <taxon>Nectriaceae</taxon>
        <taxon>Neonectria</taxon>
    </lineage>
</organism>
<name>A0ABR1I2K0_9HYPO</name>
<keyword evidence="3" id="KW-1185">Reference proteome</keyword>
<feature type="region of interest" description="Disordered" evidence="1">
    <location>
        <begin position="103"/>
        <end position="126"/>
    </location>
</feature>
<comment type="caution">
    <text evidence="2">The sequence shown here is derived from an EMBL/GenBank/DDBJ whole genome shotgun (WGS) entry which is preliminary data.</text>
</comment>
<protein>
    <submittedName>
        <fullName evidence="2">Uncharacterized protein</fullName>
    </submittedName>
</protein>
<proteinExistence type="predicted"/>
<feature type="compositionally biased region" description="Polar residues" evidence="1">
    <location>
        <begin position="103"/>
        <end position="112"/>
    </location>
</feature>
<evidence type="ECO:0000256" key="1">
    <source>
        <dbReference type="SAM" id="MobiDB-lite"/>
    </source>
</evidence>
<reference evidence="2 3" key="1">
    <citation type="journal article" date="2025" name="Microbiol. Resour. Announc.">
        <title>Draft genome sequences for Neonectria magnoliae and Neonectria punicea, canker pathogens of Liriodendron tulipifera and Acer saccharum in West Virginia.</title>
        <authorList>
            <person name="Petronek H.M."/>
            <person name="Kasson M.T."/>
            <person name="Metheny A.M."/>
            <person name="Stauder C.M."/>
            <person name="Lovett B."/>
            <person name="Lynch S.C."/>
            <person name="Garnas J.R."/>
            <person name="Kasson L.R."/>
            <person name="Stajich J.E."/>
        </authorList>
    </citation>
    <scope>NUCLEOTIDE SEQUENCE [LARGE SCALE GENOMIC DNA]</scope>
    <source>
        <strain evidence="2 3">NRRL 64651</strain>
    </source>
</reference>
<dbReference type="Proteomes" id="UP001498421">
    <property type="component" value="Unassembled WGS sequence"/>
</dbReference>
<evidence type="ECO:0000313" key="2">
    <source>
        <dbReference type="EMBL" id="KAK7427749.1"/>
    </source>
</evidence>
<accession>A0ABR1I2K0</accession>